<organism evidence="1 2">
    <name type="scientific">Moniliophthora roreri</name>
    <name type="common">Frosty pod rot fungus</name>
    <name type="synonym">Monilia roreri</name>
    <dbReference type="NCBI Taxonomy" id="221103"/>
    <lineage>
        <taxon>Eukaryota</taxon>
        <taxon>Fungi</taxon>
        <taxon>Dikarya</taxon>
        <taxon>Basidiomycota</taxon>
        <taxon>Agaricomycotina</taxon>
        <taxon>Agaricomycetes</taxon>
        <taxon>Agaricomycetidae</taxon>
        <taxon>Agaricales</taxon>
        <taxon>Marasmiineae</taxon>
        <taxon>Marasmiaceae</taxon>
        <taxon>Moniliophthora</taxon>
    </lineage>
</organism>
<reference evidence="1 2" key="1">
    <citation type="submission" date="2015-12" db="EMBL/GenBank/DDBJ databases">
        <title>Draft genome sequence of Moniliophthora roreri, the causal agent of frosty pod rot of cacao.</title>
        <authorList>
            <person name="Aime M.C."/>
            <person name="Diaz-Valderrama J.R."/>
            <person name="Kijpornyongpan T."/>
            <person name="Phillips-Mora W."/>
        </authorList>
    </citation>
    <scope>NUCLEOTIDE SEQUENCE [LARGE SCALE GENOMIC DNA]</scope>
    <source>
        <strain evidence="1 2">MCA 2952</strain>
    </source>
</reference>
<gene>
    <name evidence="1" type="ORF">WG66_1290</name>
</gene>
<dbReference type="AlphaFoldDB" id="A0A0W0GC42"/>
<accession>A0A0W0GC42</accession>
<sequence>MSVNTTNTSTTPISNMSTQMLSERSALICPYKVLRSPVLLFMTYGSIPCPL</sequence>
<dbReference type="EMBL" id="LATX01000485">
    <property type="protein sequence ID" value="KTB46133.1"/>
    <property type="molecule type" value="Genomic_DNA"/>
</dbReference>
<evidence type="ECO:0000313" key="1">
    <source>
        <dbReference type="EMBL" id="KTB46133.1"/>
    </source>
</evidence>
<comment type="caution">
    <text evidence="1">The sequence shown here is derived from an EMBL/GenBank/DDBJ whole genome shotgun (WGS) entry which is preliminary data.</text>
</comment>
<dbReference type="Proteomes" id="UP000054988">
    <property type="component" value="Unassembled WGS sequence"/>
</dbReference>
<proteinExistence type="predicted"/>
<name>A0A0W0GC42_MONRR</name>
<evidence type="ECO:0000313" key="2">
    <source>
        <dbReference type="Proteomes" id="UP000054988"/>
    </source>
</evidence>
<protein>
    <submittedName>
        <fullName evidence="1">Uncharacterized protein</fullName>
    </submittedName>
</protein>